<evidence type="ECO:0000313" key="3">
    <source>
        <dbReference type="Proteomes" id="UP001266305"/>
    </source>
</evidence>
<proteinExistence type="predicted"/>
<feature type="compositionally biased region" description="Basic and acidic residues" evidence="1">
    <location>
        <begin position="40"/>
        <end position="71"/>
    </location>
</feature>
<reference evidence="2 3" key="1">
    <citation type="submission" date="2023-05" db="EMBL/GenBank/DDBJ databases">
        <title>B98-5 Cell Line De Novo Hybrid Assembly: An Optical Mapping Approach.</title>
        <authorList>
            <person name="Kananen K."/>
            <person name="Auerbach J.A."/>
            <person name="Kautto E."/>
            <person name="Blachly J.S."/>
        </authorList>
    </citation>
    <scope>NUCLEOTIDE SEQUENCE [LARGE SCALE GENOMIC DNA]</scope>
    <source>
        <strain evidence="2">B95-8</strain>
        <tissue evidence="2">Cell line</tissue>
    </source>
</reference>
<dbReference type="EMBL" id="JASSZA010000010">
    <property type="protein sequence ID" value="KAK2099613.1"/>
    <property type="molecule type" value="Genomic_DNA"/>
</dbReference>
<gene>
    <name evidence="2" type="ORF">P7K49_020961</name>
</gene>
<evidence type="ECO:0000313" key="2">
    <source>
        <dbReference type="EMBL" id="KAK2099613.1"/>
    </source>
</evidence>
<sequence>MKGVPEKANCPGYKQDGPTGEAQAVTLSKPVTALGSGSGDGKKPWVKEGFEVEGKEHVGGRRREMEERVQDGGDFGLAPGASLSNGPNTITERWIQTELQIARQKYASPEPVLQYPQPPPASQAANVPPACLPVTQGDSIMTIIMVFTER</sequence>
<comment type="caution">
    <text evidence="2">The sequence shown here is derived from an EMBL/GenBank/DDBJ whole genome shotgun (WGS) entry which is preliminary data.</text>
</comment>
<feature type="region of interest" description="Disordered" evidence="1">
    <location>
        <begin position="1"/>
        <end position="87"/>
    </location>
</feature>
<keyword evidence="3" id="KW-1185">Reference proteome</keyword>
<organism evidence="2 3">
    <name type="scientific">Saguinus oedipus</name>
    <name type="common">Cotton-top tamarin</name>
    <name type="synonym">Oedipomidas oedipus</name>
    <dbReference type="NCBI Taxonomy" id="9490"/>
    <lineage>
        <taxon>Eukaryota</taxon>
        <taxon>Metazoa</taxon>
        <taxon>Chordata</taxon>
        <taxon>Craniata</taxon>
        <taxon>Vertebrata</taxon>
        <taxon>Euteleostomi</taxon>
        <taxon>Mammalia</taxon>
        <taxon>Eutheria</taxon>
        <taxon>Euarchontoglires</taxon>
        <taxon>Primates</taxon>
        <taxon>Haplorrhini</taxon>
        <taxon>Platyrrhini</taxon>
        <taxon>Cebidae</taxon>
        <taxon>Callitrichinae</taxon>
        <taxon>Saguinus</taxon>
    </lineage>
</organism>
<evidence type="ECO:0000256" key="1">
    <source>
        <dbReference type="SAM" id="MobiDB-lite"/>
    </source>
</evidence>
<name>A0ABQ9URD1_SAGOE</name>
<protein>
    <submittedName>
        <fullName evidence="2">Uncharacterized protein</fullName>
    </submittedName>
</protein>
<accession>A0ABQ9URD1</accession>
<dbReference type="Proteomes" id="UP001266305">
    <property type="component" value="Unassembled WGS sequence"/>
</dbReference>